<evidence type="ECO:0000313" key="6">
    <source>
        <dbReference type="Proteomes" id="UP000199236"/>
    </source>
</evidence>
<comment type="similarity">
    <text evidence="2">Belongs to the NADH:flavin oxidoreductase/NADH oxidase family.</text>
</comment>
<dbReference type="InterPro" id="IPR001155">
    <property type="entry name" value="OxRdtase_FMN_N"/>
</dbReference>
<dbReference type="SUPFAM" id="SSF51395">
    <property type="entry name" value="FMN-linked oxidoreductases"/>
    <property type="match status" value="1"/>
</dbReference>
<reference evidence="5 6" key="1">
    <citation type="submission" date="2016-10" db="EMBL/GenBank/DDBJ databases">
        <authorList>
            <person name="de Groot N.N."/>
        </authorList>
    </citation>
    <scope>NUCLEOTIDE SEQUENCE [LARGE SCALE GENOMIC DNA]</scope>
    <source>
        <strain evidence="5 6">CGMCC 1.9157</strain>
    </source>
</reference>
<dbReference type="Pfam" id="PF00724">
    <property type="entry name" value="Oxidored_FMN"/>
    <property type="match status" value="1"/>
</dbReference>
<organism evidence="5 6">
    <name type="scientific">Cohaesibacter marisflavi</name>
    <dbReference type="NCBI Taxonomy" id="655353"/>
    <lineage>
        <taxon>Bacteria</taxon>
        <taxon>Pseudomonadati</taxon>
        <taxon>Pseudomonadota</taxon>
        <taxon>Alphaproteobacteria</taxon>
        <taxon>Hyphomicrobiales</taxon>
        <taxon>Cohaesibacteraceae</taxon>
    </lineage>
</organism>
<keyword evidence="6" id="KW-1185">Reference proteome</keyword>
<dbReference type="Gene3D" id="3.20.20.70">
    <property type="entry name" value="Aldolase class I"/>
    <property type="match status" value="1"/>
</dbReference>
<dbReference type="GO" id="GO:0016628">
    <property type="term" value="F:oxidoreductase activity, acting on the CH-CH group of donors, NAD or NADP as acceptor"/>
    <property type="evidence" value="ECO:0007669"/>
    <property type="project" value="UniProtKB-ARBA"/>
</dbReference>
<name>A0A1I5CSV6_9HYPH</name>
<dbReference type="GO" id="GO:0005829">
    <property type="term" value="C:cytosol"/>
    <property type="evidence" value="ECO:0007669"/>
    <property type="project" value="UniProtKB-ARBA"/>
</dbReference>
<evidence type="ECO:0000256" key="1">
    <source>
        <dbReference type="ARBA" id="ARBA00001917"/>
    </source>
</evidence>
<sequence>MSLLFSPFDLTGLQLPNRVVMAPMTRSRAETGVPDDQTAIYYAQRASAGLIITEGAPVSQQGNGYLHTPGIYTDEQGAGWAKVTQAVHKRGGRIFVQLWHVGRVSHTSLQPDGAAPVSASALRAEGALSYAIGPDGQPGQQPASIPRALATDEIAGITADFVAAAKRAMLAGFDGVEIHGANSYLFEQFLNANSNQRADRYGGSVENRLRFLMETIDAVAAEIGMNRTGVRISPFGRLSGMTGYDGEADTWLAVAEALEARQPAYVHLSDQLTIGGEAMPAGFPSQFCKTFTGTLIAAGGFTKETGEQALEDGALDLIAFGKPFIGNPDLVERMRNDWPINEAPREAFYGGTGSAGYTDFPTWREQVDTQQTNAAQKDK</sequence>
<dbReference type="GO" id="GO:0010181">
    <property type="term" value="F:FMN binding"/>
    <property type="evidence" value="ECO:0007669"/>
    <property type="project" value="InterPro"/>
</dbReference>
<keyword evidence="3" id="KW-0560">Oxidoreductase</keyword>
<protein>
    <submittedName>
        <fullName evidence="5">2,4-dienoyl-CoA reductase</fullName>
    </submittedName>
</protein>
<dbReference type="AlphaFoldDB" id="A0A1I5CSV6"/>
<proteinExistence type="inferred from homology"/>
<dbReference type="STRING" id="655353.SAMN04488056_102338"/>
<comment type="cofactor">
    <cofactor evidence="1">
        <name>FMN</name>
        <dbReference type="ChEBI" id="CHEBI:58210"/>
    </cofactor>
</comment>
<dbReference type="EMBL" id="FOVR01000002">
    <property type="protein sequence ID" value="SFN90007.1"/>
    <property type="molecule type" value="Genomic_DNA"/>
</dbReference>
<dbReference type="InterPro" id="IPR045247">
    <property type="entry name" value="Oye-like"/>
</dbReference>
<dbReference type="RefSeq" id="WP_090069685.1">
    <property type="nucleotide sequence ID" value="NZ_FOVR01000002.1"/>
</dbReference>
<evidence type="ECO:0000256" key="3">
    <source>
        <dbReference type="ARBA" id="ARBA00023002"/>
    </source>
</evidence>
<evidence type="ECO:0000313" key="5">
    <source>
        <dbReference type="EMBL" id="SFN90007.1"/>
    </source>
</evidence>
<feature type="domain" description="NADH:flavin oxidoreductase/NADH oxidase N-terminal" evidence="4">
    <location>
        <begin position="4"/>
        <end position="337"/>
    </location>
</feature>
<evidence type="ECO:0000256" key="2">
    <source>
        <dbReference type="ARBA" id="ARBA00005979"/>
    </source>
</evidence>
<gene>
    <name evidence="5" type="ORF">SAMN04488056_102338</name>
</gene>
<dbReference type="InterPro" id="IPR013785">
    <property type="entry name" value="Aldolase_TIM"/>
</dbReference>
<dbReference type="FunFam" id="3.20.20.70:FF:000059">
    <property type="entry name" value="N-ethylmaleimide reductase, FMN-linked"/>
    <property type="match status" value="1"/>
</dbReference>
<dbReference type="CDD" id="cd02933">
    <property type="entry name" value="OYE_like_FMN"/>
    <property type="match status" value="1"/>
</dbReference>
<dbReference type="PANTHER" id="PTHR22893">
    <property type="entry name" value="NADH OXIDOREDUCTASE-RELATED"/>
    <property type="match status" value="1"/>
</dbReference>
<accession>A0A1I5CSV6</accession>
<dbReference type="OrthoDB" id="9804454at2"/>
<dbReference type="PANTHER" id="PTHR22893:SF91">
    <property type="entry name" value="NADPH DEHYDROGENASE 2-RELATED"/>
    <property type="match status" value="1"/>
</dbReference>
<dbReference type="Proteomes" id="UP000199236">
    <property type="component" value="Unassembled WGS sequence"/>
</dbReference>
<evidence type="ECO:0000259" key="4">
    <source>
        <dbReference type="Pfam" id="PF00724"/>
    </source>
</evidence>